<evidence type="ECO:0000256" key="3">
    <source>
        <dbReference type="ARBA" id="ARBA00022519"/>
    </source>
</evidence>
<name>A0A9D7LM87_9RHOO</name>
<feature type="transmembrane region" description="Helical" evidence="12">
    <location>
        <begin position="36"/>
        <end position="62"/>
    </location>
</feature>
<feature type="binding site" evidence="12">
    <location>
        <position position="85"/>
    </location>
    <ligand>
        <name>Na(+)</name>
        <dbReference type="ChEBI" id="CHEBI:29101"/>
        <note>structural</note>
    </ligand>
</feature>
<dbReference type="NCBIfam" id="NF010792">
    <property type="entry name" value="PRK14196.1"/>
    <property type="match status" value="1"/>
</dbReference>
<dbReference type="HAMAP" id="MF_00454">
    <property type="entry name" value="FluC"/>
    <property type="match status" value="1"/>
</dbReference>
<sequence>MSALHNLTAMNFLAVGVGAAFGAWARWLLGLALNPLFIAVPLGTLAANVVGGYLVGVAVGLFHINTHFPLAWKLFAITGFLGGLTTFSTFSAEVVERLLAGQPAWAIGLASVHLAGSLTATWLGLLTFGATRIWS</sequence>
<keyword evidence="8 12" id="KW-0472">Membrane</keyword>
<dbReference type="PANTHER" id="PTHR28259:SF1">
    <property type="entry name" value="FLUORIDE EXPORT PROTEIN 1-RELATED"/>
    <property type="match status" value="1"/>
</dbReference>
<gene>
    <name evidence="12 13" type="primary">crcB</name>
    <name evidence="12" type="synonym">fluC</name>
    <name evidence="13" type="ORF">IPN75_08455</name>
</gene>
<evidence type="ECO:0000256" key="1">
    <source>
        <dbReference type="ARBA" id="ARBA00004651"/>
    </source>
</evidence>
<evidence type="ECO:0000256" key="10">
    <source>
        <dbReference type="ARBA" id="ARBA00035120"/>
    </source>
</evidence>
<evidence type="ECO:0000256" key="4">
    <source>
        <dbReference type="ARBA" id="ARBA00022692"/>
    </source>
</evidence>
<accession>A0A9D7LM87</accession>
<reference evidence="14" key="1">
    <citation type="journal article" date="2021" name="Nat. Commun.">
        <title>Connecting structure to function with the recovery of over 1000 high-quality metagenome-assembled genomes from activated sludge using long-read sequencing.</title>
        <authorList>
            <person name="Singleton C.M."/>
            <person name="Petriglieri F."/>
            <person name="Kristensen J.M."/>
            <person name="Kirkegaard R.H."/>
            <person name="Michaelsen T.Y."/>
            <person name="Andersen M.H."/>
            <person name="Kondrotaite Z."/>
            <person name="Karst S.M."/>
            <person name="Dueholm M.S."/>
            <person name="Nielsen P.H."/>
            <person name="Albertsen M."/>
        </authorList>
    </citation>
    <scope>NUCLEOTIDE SEQUENCE [LARGE SCALE GENOMIC DNA]</scope>
</reference>
<dbReference type="GO" id="GO:0140114">
    <property type="term" value="P:cellular detoxification of fluoride"/>
    <property type="evidence" value="ECO:0007669"/>
    <property type="project" value="UniProtKB-UniRule"/>
</dbReference>
<evidence type="ECO:0000256" key="6">
    <source>
        <dbReference type="ARBA" id="ARBA00023053"/>
    </source>
</evidence>
<dbReference type="GO" id="GO:0062054">
    <property type="term" value="F:fluoride channel activity"/>
    <property type="evidence" value="ECO:0007669"/>
    <property type="project" value="UniProtKB-UniRule"/>
</dbReference>
<dbReference type="GO" id="GO:0005886">
    <property type="term" value="C:plasma membrane"/>
    <property type="evidence" value="ECO:0007669"/>
    <property type="project" value="UniProtKB-SubCell"/>
</dbReference>
<evidence type="ECO:0000256" key="11">
    <source>
        <dbReference type="ARBA" id="ARBA00035585"/>
    </source>
</evidence>
<evidence type="ECO:0000256" key="8">
    <source>
        <dbReference type="ARBA" id="ARBA00023136"/>
    </source>
</evidence>
<evidence type="ECO:0000256" key="5">
    <source>
        <dbReference type="ARBA" id="ARBA00022989"/>
    </source>
</evidence>
<comment type="subcellular location">
    <subcellularLocation>
        <location evidence="1 12">Cell membrane</location>
        <topology evidence="1 12">Multi-pass membrane protein</topology>
    </subcellularLocation>
</comment>
<dbReference type="EMBL" id="JADKBR010000007">
    <property type="protein sequence ID" value="MBK8890422.1"/>
    <property type="molecule type" value="Genomic_DNA"/>
</dbReference>
<comment type="caution">
    <text evidence="13">The sequence shown here is derived from an EMBL/GenBank/DDBJ whole genome shotgun (WGS) entry which is preliminary data.</text>
</comment>
<keyword evidence="12" id="KW-0479">Metal-binding</keyword>
<keyword evidence="9 12" id="KW-0407">Ion channel</keyword>
<feature type="transmembrane region" description="Helical" evidence="12">
    <location>
        <begin position="104"/>
        <end position="128"/>
    </location>
</feature>
<dbReference type="PANTHER" id="PTHR28259">
    <property type="entry name" value="FLUORIDE EXPORT PROTEIN 1-RELATED"/>
    <property type="match status" value="1"/>
</dbReference>
<dbReference type="Pfam" id="PF02537">
    <property type="entry name" value="CRCB"/>
    <property type="match status" value="1"/>
</dbReference>
<evidence type="ECO:0000313" key="13">
    <source>
        <dbReference type="EMBL" id="MBK8890422.1"/>
    </source>
</evidence>
<organism evidence="13 14">
    <name type="scientific">Candidatus Dechloromonas phosphorivorans</name>
    <dbReference type="NCBI Taxonomy" id="2899244"/>
    <lineage>
        <taxon>Bacteria</taxon>
        <taxon>Pseudomonadati</taxon>
        <taxon>Pseudomonadota</taxon>
        <taxon>Betaproteobacteria</taxon>
        <taxon>Rhodocyclales</taxon>
        <taxon>Azonexaceae</taxon>
        <taxon>Dechloromonas</taxon>
    </lineage>
</organism>
<keyword evidence="5 12" id="KW-1133">Transmembrane helix</keyword>
<comment type="similarity">
    <text evidence="10 12">Belongs to the fluoride channel Fluc/FEX (TC 1.A.43) family.</text>
</comment>
<evidence type="ECO:0000313" key="14">
    <source>
        <dbReference type="Proteomes" id="UP000808146"/>
    </source>
</evidence>
<proteinExistence type="inferred from homology"/>
<dbReference type="NCBIfam" id="TIGR00494">
    <property type="entry name" value="crcB"/>
    <property type="match status" value="1"/>
</dbReference>
<feature type="transmembrane region" description="Helical" evidence="12">
    <location>
        <begin position="12"/>
        <end position="30"/>
    </location>
</feature>
<dbReference type="Proteomes" id="UP000808146">
    <property type="component" value="Unassembled WGS sequence"/>
</dbReference>
<keyword evidence="7 12" id="KW-0406">Ion transport</keyword>
<keyword evidence="4 12" id="KW-0812">Transmembrane</keyword>
<comment type="catalytic activity">
    <reaction evidence="11">
        <text>fluoride(in) = fluoride(out)</text>
        <dbReference type="Rhea" id="RHEA:76159"/>
        <dbReference type="ChEBI" id="CHEBI:17051"/>
    </reaction>
    <physiologicalReaction direction="left-to-right" evidence="11">
        <dbReference type="Rhea" id="RHEA:76160"/>
    </physiologicalReaction>
</comment>
<dbReference type="GO" id="GO:0046872">
    <property type="term" value="F:metal ion binding"/>
    <property type="evidence" value="ECO:0007669"/>
    <property type="project" value="UniProtKB-KW"/>
</dbReference>
<evidence type="ECO:0000256" key="7">
    <source>
        <dbReference type="ARBA" id="ARBA00023065"/>
    </source>
</evidence>
<keyword evidence="3" id="KW-0997">Cell inner membrane</keyword>
<feature type="binding site" evidence="12">
    <location>
        <position position="82"/>
    </location>
    <ligand>
        <name>Na(+)</name>
        <dbReference type="ChEBI" id="CHEBI:29101"/>
        <note>structural</note>
    </ligand>
</feature>
<keyword evidence="6 12" id="KW-0915">Sodium</keyword>
<evidence type="ECO:0000256" key="2">
    <source>
        <dbReference type="ARBA" id="ARBA00022475"/>
    </source>
</evidence>
<evidence type="ECO:0000256" key="9">
    <source>
        <dbReference type="ARBA" id="ARBA00023303"/>
    </source>
</evidence>
<evidence type="ECO:0000256" key="12">
    <source>
        <dbReference type="HAMAP-Rule" id="MF_00454"/>
    </source>
</evidence>
<feature type="transmembrane region" description="Helical" evidence="12">
    <location>
        <begin position="74"/>
        <end position="92"/>
    </location>
</feature>
<dbReference type="InterPro" id="IPR003691">
    <property type="entry name" value="FluC"/>
</dbReference>
<keyword evidence="12" id="KW-0813">Transport</keyword>
<comment type="activity regulation">
    <text evidence="12">Na(+) is not transported, but it plays an essential structural role and its presence is essential for fluoride channel function.</text>
</comment>
<dbReference type="AlphaFoldDB" id="A0A9D7LM87"/>
<keyword evidence="2 12" id="KW-1003">Cell membrane</keyword>
<protein>
    <recommendedName>
        <fullName evidence="12">Fluoride-specific ion channel FluC</fullName>
    </recommendedName>
</protein>
<comment type="function">
    <text evidence="12">Fluoride-specific ion channel. Important for reducing fluoride concentration in the cell, thus reducing its toxicity.</text>
</comment>